<feature type="domain" description="Nudix hydrolase" evidence="10">
    <location>
        <begin position="139"/>
        <end position="262"/>
    </location>
</feature>
<evidence type="ECO:0000313" key="11">
    <source>
        <dbReference type="EMBL" id="RUO24067.1"/>
    </source>
</evidence>
<keyword evidence="8" id="KW-0520">NAD</keyword>
<reference evidence="11 12" key="1">
    <citation type="journal article" date="2011" name="Front. Microbiol.">
        <title>Genomic signatures of strain selection and enhancement in Bacillus atrophaeus var. globigii, a historical biowarfare simulant.</title>
        <authorList>
            <person name="Gibbons H.S."/>
            <person name="Broomall S.M."/>
            <person name="McNew L.A."/>
            <person name="Daligault H."/>
            <person name="Chapman C."/>
            <person name="Bruce D."/>
            <person name="Karavis M."/>
            <person name="Krepps M."/>
            <person name="McGregor P.A."/>
            <person name="Hong C."/>
            <person name="Park K.H."/>
            <person name="Akmal A."/>
            <person name="Feldman A."/>
            <person name="Lin J.S."/>
            <person name="Chang W.E."/>
            <person name="Higgs B.W."/>
            <person name="Demirev P."/>
            <person name="Lindquist J."/>
            <person name="Liem A."/>
            <person name="Fochler E."/>
            <person name="Read T.D."/>
            <person name="Tapia R."/>
            <person name="Johnson S."/>
            <person name="Bishop-Lilly K.A."/>
            <person name="Detter C."/>
            <person name="Han C."/>
            <person name="Sozhamannan S."/>
            <person name="Rosenzweig C.N."/>
            <person name="Skowronski E.W."/>
        </authorList>
    </citation>
    <scope>NUCLEOTIDE SEQUENCE [LARGE SCALE GENOMIC DNA]</scope>
    <source>
        <strain evidence="11 12">MLST1</strain>
    </source>
</reference>
<dbReference type="AlphaFoldDB" id="A0A432W3Z2"/>
<comment type="caution">
    <text evidence="11">The sequence shown here is derived from an EMBL/GenBank/DDBJ whole genome shotgun (WGS) entry which is preliminary data.</text>
</comment>
<dbReference type="InterPro" id="IPR000086">
    <property type="entry name" value="NUDIX_hydrolase_dom"/>
</dbReference>
<dbReference type="NCBIfam" id="NF001299">
    <property type="entry name" value="PRK00241.1"/>
    <property type="match status" value="1"/>
</dbReference>
<dbReference type="GO" id="GO:0046872">
    <property type="term" value="F:metal ion binding"/>
    <property type="evidence" value="ECO:0007669"/>
    <property type="project" value="UniProtKB-KW"/>
</dbReference>
<dbReference type="Pfam" id="PF09296">
    <property type="entry name" value="NUDIX-like"/>
    <property type="match status" value="1"/>
</dbReference>
<dbReference type="GO" id="GO:0006742">
    <property type="term" value="P:NADP+ catabolic process"/>
    <property type="evidence" value="ECO:0007669"/>
    <property type="project" value="TreeGrafter"/>
</dbReference>
<accession>A0A432W3Z2</accession>
<evidence type="ECO:0000256" key="7">
    <source>
        <dbReference type="ARBA" id="ARBA00022842"/>
    </source>
</evidence>
<evidence type="ECO:0000256" key="3">
    <source>
        <dbReference type="ARBA" id="ARBA00009595"/>
    </source>
</evidence>
<dbReference type="Gene3D" id="3.90.79.20">
    <property type="match status" value="1"/>
</dbReference>
<dbReference type="PANTHER" id="PTHR42904:SF6">
    <property type="entry name" value="NAD-CAPPED RNA HYDROLASE NUDT12"/>
    <property type="match status" value="1"/>
</dbReference>
<proteinExistence type="inferred from homology"/>
<dbReference type="SUPFAM" id="SSF55811">
    <property type="entry name" value="Nudix"/>
    <property type="match status" value="2"/>
</dbReference>
<sequence>MIYPRPETSLKNESIWLLVHSKNVMQADEGEILPCASGAQMASFCDASEYIAQIGEYEGKKVYLLVMPDSPELPGYSFQPLRTLLAKLDSQLFALAGRACQIAHFIKTHNFCSHCGEPLQEVLDELAVYCTVCDYRTYPRISPCIIVAVHRPGEILLARGSRHPEGLYSVLAGFVESGESLEQTVHREVFEEAGIDIKNVTYVTSQPWPFPHSLMAGFIAEHAAGEIKLDGIELLEGGWFSLRNLPQTPPSGTIAATLIEEVIKAQRI</sequence>
<keyword evidence="5" id="KW-0479">Metal-binding</keyword>
<gene>
    <name evidence="11" type="ORF">CWE09_13060</name>
</gene>
<dbReference type="GO" id="GO:0005829">
    <property type="term" value="C:cytosol"/>
    <property type="evidence" value="ECO:0007669"/>
    <property type="project" value="TreeGrafter"/>
</dbReference>
<organism evidence="11 12">
    <name type="scientific">Aliidiomarina minuta</name>
    <dbReference type="NCBI Taxonomy" id="880057"/>
    <lineage>
        <taxon>Bacteria</taxon>
        <taxon>Pseudomonadati</taxon>
        <taxon>Pseudomonadota</taxon>
        <taxon>Gammaproteobacteria</taxon>
        <taxon>Alteromonadales</taxon>
        <taxon>Idiomarinaceae</taxon>
        <taxon>Aliidiomarina</taxon>
    </lineage>
</organism>
<comment type="catalytic activity">
    <reaction evidence="9">
        <text>a 5'-end NAD(+)-phospho-ribonucleoside in mRNA + H2O = a 5'-end phospho-adenosine-phospho-ribonucleoside in mRNA + beta-nicotinamide D-ribonucleotide + 2 H(+)</text>
        <dbReference type="Rhea" id="RHEA:60876"/>
        <dbReference type="Rhea" id="RHEA-COMP:15698"/>
        <dbReference type="Rhea" id="RHEA-COMP:15719"/>
        <dbReference type="ChEBI" id="CHEBI:14649"/>
        <dbReference type="ChEBI" id="CHEBI:15377"/>
        <dbReference type="ChEBI" id="CHEBI:15378"/>
        <dbReference type="ChEBI" id="CHEBI:144029"/>
        <dbReference type="ChEBI" id="CHEBI:144051"/>
    </reaction>
    <physiologicalReaction direction="left-to-right" evidence="9">
        <dbReference type="Rhea" id="RHEA:60877"/>
    </physiologicalReaction>
</comment>
<dbReference type="PANTHER" id="PTHR42904">
    <property type="entry name" value="NUDIX HYDROLASE, NUDC SUBFAMILY"/>
    <property type="match status" value="1"/>
</dbReference>
<dbReference type="InterPro" id="IPR015375">
    <property type="entry name" value="NADH_PPase-like_N"/>
</dbReference>
<comment type="cofactor">
    <cofactor evidence="1">
        <name>Mg(2+)</name>
        <dbReference type="ChEBI" id="CHEBI:18420"/>
    </cofactor>
</comment>
<dbReference type="InterPro" id="IPR020084">
    <property type="entry name" value="NUDIX_hydrolase_CS"/>
</dbReference>
<dbReference type="EC" id="3.6.1.22" evidence="4"/>
<dbReference type="EMBL" id="PIPL01000003">
    <property type="protein sequence ID" value="RUO24067.1"/>
    <property type="molecule type" value="Genomic_DNA"/>
</dbReference>
<dbReference type="InterPro" id="IPR015797">
    <property type="entry name" value="NUDIX_hydrolase-like_dom_sf"/>
</dbReference>
<name>A0A432W3Z2_9GAMM</name>
<dbReference type="Pfam" id="PF09297">
    <property type="entry name" value="Zn_ribbon_NUD"/>
    <property type="match status" value="1"/>
</dbReference>
<comment type="cofactor">
    <cofactor evidence="2">
        <name>Zn(2+)</name>
        <dbReference type="ChEBI" id="CHEBI:29105"/>
    </cofactor>
</comment>
<dbReference type="GO" id="GO:0035529">
    <property type="term" value="F:NADH pyrophosphatase activity"/>
    <property type="evidence" value="ECO:0007669"/>
    <property type="project" value="TreeGrafter"/>
</dbReference>
<dbReference type="CDD" id="cd03429">
    <property type="entry name" value="NUDIX_NADH_pyrophosphatase_Nudt13"/>
    <property type="match status" value="1"/>
</dbReference>
<dbReference type="Gene3D" id="3.90.79.10">
    <property type="entry name" value="Nucleoside Triphosphate Pyrophosphohydrolase"/>
    <property type="match status" value="1"/>
</dbReference>
<protein>
    <recommendedName>
        <fullName evidence="4">NAD(+) diphosphatase</fullName>
        <ecNumber evidence="4">3.6.1.22</ecNumber>
    </recommendedName>
</protein>
<dbReference type="Pfam" id="PF00293">
    <property type="entry name" value="NUDIX"/>
    <property type="match status" value="1"/>
</dbReference>
<keyword evidence="12" id="KW-1185">Reference proteome</keyword>
<evidence type="ECO:0000313" key="12">
    <source>
        <dbReference type="Proteomes" id="UP000288293"/>
    </source>
</evidence>
<evidence type="ECO:0000256" key="4">
    <source>
        <dbReference type="ARBA" id="ARBA00012381"/>
    </source>
</evidence>
<dbReference type="PROSITE" id="PS51462">
    <property type="entry name" value="NUDIX"/>
    <property type="match status" value="1"/>
</dbReference>
<dbReference type="InterPro" id="IPR015376">
    <property type="entry name" value="Znr_NADH_PPase"/>
</dbReference>
<dbReference type="Proteomes" id="UP000288293">
    <property type="component" value="Unassembled WGS sequence"/>
</dbReference>
<dbReference type="RefSeq" id="WP_126804488.1">
    <property type="nucleotide sequence ID" value="NZ_PIPL01000003.1"/>
</dbReference>
<dbReference type="InterPro" id="IPR049734">
    <property type="entry name" value="NudC-like_C"/>
</dbReference>
<evidence type="ECO:0000259" key="10">
    <source>
        <dbReference type="PROSITE" id="PS51462"/>
    </source>
</evidence>
<keyword evidence="7" id="KW-0460">Magnesium</keyword>
<evidence type="ECO:0000256" key="1">
    <source>
        <dbReference type="ARBA" id="ARBA00001946"/>
    </source>
</evidence>
<evidence type="ECO:0000256" key="2">
    <source>
        <dbReference type="ARBA" id="ARBA00001947"/>
    </source>
</evidence>
<evidence type="ECO:0000256" key="8">
    <source>
        <dbReference type="ARBA" id="ARBA00023027"/>
    </source>
</evidence>
<comment type="similarity">
    <text evidence="3">Belongs to the Nudix hydrolase family. NudC subfamily.</text>
</comment>
<evidence type="ECO:0000256" key="5">
    <source>
        <dbReference type="ARBA" id="ARBA00022723"/>
    </source>
</evidence>
<keyword evidence="6" id="KW-0378">Hydrolase</keyword>
<dbReference type="GO" id="GO:0019677">
    <property type="term" value="P:NAD+ catabolic process"/>
    <property type="evidence" value="ECO:0007669"/>
    <property type="project" value="TreeGrafter"/>
</dbReference>
<evidence type="ECO:0000256" key="6">
    <source>
        <dbReference type="ARBA" id="ARBA00022801"/>
    </source>
</evidence>
<dbReference type="InterPro" id="IPR050241">
    <property type="entry name" value="NAD-cap_RNA_hydrolase_NudC"/>
</dbReference>
<evidence type="ECO:0000256" key="9">
    <source>
        <dbReference type="ARBA" id="ARBA00023679"/>
    </source>
</evidence>
<dbReference type="PROSITE" id="PS00893">
    <property type="entry name" value="NUDIX_BOX"/>
    <property type="match status" value="1"/>
</dbReference>